<keyword evidence="2" id="KW-1185">Reference proteome</keyword>
<proteinExistence type="predicted"/>
<comment type="caution">
    <text evidence="1">The sequence shown here is derived from an EMBL/GenBank/DDBJ whole genome shotgun (WGS) entry which is preliminary data.</text>
</comment>
<name>A0A9N9DLJ9_9GLOM</name>
<dbReference type="Proteomes" id="UP000789739">
    <property type="component" value="Unassembled WGS sequence"/>
</dbReference>
<dbReference type="EMBL" id="CAJVPI010002288">
    <property type="protein sequence ID" value="CAG8640240.1"/>
    <property type="molecule type" value="Genomic_DNA"/>
</dbReference>
<evidence type="ECO:0000313" key="1">
    <source>
        <dbReference type="EMBL" id="CAG8640240.1"/>
    </source>
</evidence>
<evidence type="ECO:0000313" key="2">
    <source>
        <dbReference type="Proteomes" id="UP000789739"/>
    </source>
</evidence>
<gene>
    <name evidence="1" type="ORF">PBRASI_LOCUS9733</name>
</gene>
<dbReference type="OrthoDB" id="10639429at2759"/>
<sequence>MRKNRCFWKKCQPVPAQLLTGAENYGRVLGNAFADLDKQFAELVNVYRTKIGVDPTDDTLATDAAGNNILVDATITTNATYNLNGKTLAQLLTPHTCPPCPQTHCPNTHANYDAIKGESAEYQRIHTKLSGLTTERERALEAVITEIKSKLTPPACDKCPGKDSKISELQEQITNLKAPKTLKDLPISKGVKEEVIKISQELGLTAQSCAKLEKATSYQELSSLQKQAFQEKLDKEIGSKNSANYLN</sequence>
<accession>A0A9N9DLJ9</accession>
<organism evidence="1 2">
    <name type="scientific">Paraglomus brasilianum</name>
    <dbReference type="NCBI Taxonomy" id="144538"/>
    <lineage>
        <taxon>Eukaryota</taxon>
        <taxon>Fungi</taxon>
        <taxon>Fungi incertae sedis</taxon>
        <taxon>Mucoromycota</taxon>
        <taxon>Glomeromycotina</taxon>
        <taxon>Glomeromycetes</taxon>
        <taxon>Paraglomerales</taxon>
        <taxon>Paraglomeraceae</taxon>
        <taxon>Paraglomus</taxon>
    </lineage>
</organism>
<protein>
    <submittedName>
        <fullName evidence="1">1994_t:CDS:1</fullName>
    </submittedName>
</protein>
<dbReference type="AlphaFoldDB" id="A0A9N9DLJ9"/>
<reference evidence="1" key="1">
    <citation type="submission" date="2021-06" db="EMBL/GenBank/DDBJ databases">
        <authorList>
            <person name="Kallberg Y."/>
            <person name="Tangrot J."/>
            <person name="Rosling A."/>
        </authorList>
    </citation>
    <scope>NUCLEOTIDE SEQUENCE</scope>
    <source>
        <strain evidence="1">BR232B</strain>
    </source>
</reference>